<evidence type="ECO:0000313" key="11">
    <source>
        <dbReference type="Proteomes" id="UP000192790"/>
    </source>
</evidence>
<sequence>MFSEVVVKMIAQGVVDTLYMTLVSSALAYVIGLPLGIALVITDKNGLGPQPVVNQILGVIINLLRSVPFLILLITLIPVTRAIVGTSLGPTATIVPLVIASAPFVARLVESSIKEVDKGVIEAAQSMGASPFQIVWKVMLPEARPSLLVGAAIAVTTILSYSALAGIVGGGGLGDIAIRYGYYRYQTNIMLVTVALLVIIVQILQEIGMRLAKIGDKRI</sequence>
<dbReference type="InterPro" id="IPR035906">
    <property type="entry name" value="MetI-like_sf"/>
</dbReference>
<dbReference type="GO" id="GO:0005886">
    <property type="term" value="C:plasma membrane"/>
    <property type="evidence" value="ECO:0007669"/>
    <property type="project" value="UniProtKB-SubCell"/>
</dbReference>
<feature type="transmembrane region" description="Helical" evidence="8">
    <location>
        <begin position="18"/>
        <end position="41"/>
    </location>
</feature>
<dbReference type="PANTHER" id="PTHR30450:SF1">
    <property type="entry name" value="D-METHIONINE TRANSPORT SYSTEM PERMEASE PROTEIN METI-RELATED"/>
    <property type="match status" value="1"/>
</dbReference>
<evidence type="ECO:0000256" key="5">
    <source>
        <dbReference type="ARBA" id="ARBA00022692"/>
    </source>
</evidence>
<feature type="transmembrane region" description="Helical" evidence="8">
    <location>
        <begin position="53"/>
        <end position="77"/>
    </location>
</feature>
<dbReference type="SUPFAM" id="SSF161098">
    <property type="entry name" value="MetI-like"/>
    <property type="match status" value="1"/>
</dbReference>
<evidence type="ECO:0000256" key="1">
    <source>
        <dbReference type="ARBA" id="ARBA00004651"/>
    </source>
</evidence>
<dbReference type="Proteomes" id="UP000192790">
    <property type="component" value="Unassembled WGS sequence"/>
</dbReference>
<reference evidence="10 11" key="1">
    <citation type="submission" date="2017-04" db="EMBL/GenBank/DDBJ databases">
        <authorList>
            <person name="Afonso C.L."/>
            <person name="Miller P.J."/>
            <person name="Scott M.A."/>
            <person name="Spackman E."/>
            <person name="Goraichik I."/>
            <person name="Dimitrov K.M."/>
            <person name="Suarez D.L."/>
            <person name="Swayne D.E."/>
        </authorList>
    </citation>
    <scope>NUCLEOTIDE SEQUENCE [LARGE SCALE GENOMIC DNA]</scope>
    <source>
        <strain evidence="10 11">DSM 12816</strain>
    </source>
</reference>
<feature type="transmembrane region" description="Helical" evidence="8">
    <location>
        <begin position="83"/>
        <end position="106"/>
    </location>
</feature>
<name>A0A1W2AVQ0_9FIRM</name>
<feature type="transmembrane region" description="Helical" evidence="8">
    <location>
        <begin position="147"/>
        <end position="173"/>
    </location>
</feature>
<keyword evidence="3 8" id="KW-0813">Transport</keyword>
<evidence type="ECO:0000256" key="4">
    <source>
        <dbReference type="ARBA" id="ARBA00022475"/>
    </source>
</evidence>
<comment type="subcellular location">
    <subcellularLocation>
        <location evidence="1 8">Cell membrane</location>
        <topology evidence="1 8">Multi-pass membrane protein</topology>
    </subcellularLocation>
</comment>
<dbReference type="Gene3D" id="1.10.3720.10">
    <property type="entry name" value="MetI-like"/>
    <property type="match status" value="1"/>
</dbReference>
<dbReference type="PANTHER" id="PTHR30450">
    <property type="entry name" value="ABC TRANSPORTER PERMEASE"/>
    <property type="match status" value="1"/>
</dbReference>
<organism evidence="10 11">
    <name type="scientific">Papillibacter cinnamivorans DSM 12816</name>
    <dbReference type="NCBI Taxonomy" id="1122930"/>
    <lineage>
        <taxon>Bacteria</taxon>
        <taxon>Bacillati</taxon>
        <taxon>Bacillota</taxon>
        <taxon>Clostridia</taxon>
        <taxon>Eubacteriales</taxon>
        <taxon>Oscillospiraceae</taxon>
        <taxon>Papillibacter</taxon>
    </lineage>
</organism>
<comment type="similarity">
    <text evidence="2">Belongs to the binding-protein-dependent transport system permease family. CysTW subfamily.</text>
</comment>
<keyword evidence="6 8" id="KW-1133">Transmembrane helix</keyword>
<evidence type="ECO:0000259" key="9">
    <source>
        <dbReference type="PROSITE" id="PS50928"/>
    </source>
</evidence>
<feature type="transmembrane region" description="Helical" evidence="8">
    <location>
        <begin position="185"/>
        <end position="204"/>
    </location>
</feature>
<keyword evidence="7 8" id="KW-0472">Membrane</keyword>
<evidence type="ECO:0000256" key="7">
    <source>
        <dbReference type="ARBA" id="ARBA00023136"/>
    </source>
</evidence>
<dbReference type="InterPro" id="IPR051322">
    <property type="entry name" value="AA_ABC_Transporter_Permease"/>
</dbReference>
<dbReference type="RefSeq" id="WP_084234649.1">
    <property type="nucleotide sequence ID" value="NZ_FWXW01000004.1"/>
</dbReference>
<dbReference type="EMBL" id="FWXW01000004">
    <property type="protein sequence ID" value="SMC64630.1"/>
    <property type="molecule type" value="Genomic_DNA"/>
</dbReference>
<keyword evidence="5 8" id="KW-0812">Transmembrane</keyword>
<gene>
    <name evidence="10" type="ORF">SAMN02745168_1977</name>
</gene>
<dbReference type="CDD" id="cd06261">
    <property type="entry name" value="TM_PBP2"/>
    <property type="match status" value="1"/>
</dbReference>
<dbReference type="GO" id="GO:0048473">
    <property type="term" value="P:D-methionine transmembrane transport"/>
    <property type="evidence" value="ECO:0007669"/>
    <property type="project" value="TreeGrafter"/>
</dbReference>
<evidence type="ECO:0000313" key="10">
    <source>
        <dbReference type="EMBL" id="SMC64630.1"/>
    </source>
</evidence>
<dbReference type="Pfam" id="PF00528">
    <property type="entry name" value="BPD_transp_1"/>
    <property type="match status" value="1"/>
</dbReference>
<dbReference type="OrthoDB" id="9793490at2"/>
<dbReference type="FunFam" id="1.10.3720.10:FF:000002">
    <property type="entry name" value="D-methionine ABC transporter permease MetI"/>
    <property type="match status" value="1"/>
</dbReference>
<accession>A0A1W2AVQ0</accession>
<feature type="domain" description="ABC transmembrane type-1" evidence="9">
    <location>
        <begin position="14"/>
        <end position="208"/>
    </location>
</feature>
<protein>
    <submittedName>
        <fullName evidence="10">D-methionine transport system permease protein</fullName>
    </submittedName>
</protein>
<dbReference type="PROSITE" id="PS50928">
    <property type="entry name" value="ABC_TM1"/>
    <property type="match status" value="1"/>
</dbReference>
<dbReference type="STRING" id="1122930.SAMN02745168_1977"/>
<evidence type="ECO:0000256" key="6">
    <source>
        <dbReference type="ARBA" id="ARBA00022989"/>
    </source>
</evidence>
<keyword evidence="11" id="KW-1185">Reference proteome</keyword>
<evidence type="ECO:0000256" key="8">
    <source>
        <dbReference type="RuleBase" id="RU363032"/>
    </source>
</evidence>
<proteinExistence type="inferred from homology"/>
<dbReference type="InterPro" id="IPR000515">
    <property type="entry name" value="MetI-like"/>
</dbReference>
<evidence type="ECO:0000256" key="2">
    <source>
        <dbReference type="ARBA" id="ARBA00007069"/>
    </source>
</evidence>
<evidence type="ECO:0000256" key="3">
    <source>
        <dbReference type="ARBA" id="ARBA00022448"/>
    </source>
</evidence>
<dbReference type="AlphaFoldDB" id="A0A1W2AVQ0"/>
<keyword evidence="4" id="KW-1003">Cell membrane</keyword>